<dbReference type="RefSeq" id="WP_084199886.1">
    <property type="nucleotide sequence ID" value="NZ_BMYL01000005.1"/>
</dbReference>
<dbReference type="PANTHER" id="PTHR43963:SF6">
    <property type="entry name" value="CHAIN DEHYDROGENASE FAMILY PROTEIN, PUTATIVE (AFU_ORTHOLOGUE AFUA_3G15350)-RELATED"/>
    <property type="match status" value="1"/>
</dbReference>
<dbReference type="InterPro" id="IPR002347">
    <property type="entry name" value="SDR_fam"/>
</dbReference>
<gene>
    <name evidence="4" type="ORF">C0029_05565</name>
</gene>
<keyword evidence="3" id="KW-0560">Oxidoreductase</keyword>
<keyword evidence="5" id="KW-1185">Reference proteome</keyword>
<evidence type="ECO:0000313" key="5">
    <source>
        <dbReference type="Proteomes" id="UP000235162"/>
    </source>
</evidence>
<dbReference type="Proteomes" id="UP000235162">
    <property type="component" value="Unassembled WGS sequence"/>
</dbReference>
<proteinExistence type="inferred from homology"/>
<dbReference type="GO" id="GO:0016491">
    <property type="term" value="F:oxidoreductase activity"/>
    <property type="evidence" value="ECO:0007669"/>
    <property type="project" value="UniProtKB-KW"/>
</dbReference>
<dbReference type="EMBL" id="PKUR01000001">
    <property type="protein sequence ID" value="PLW88027.1"/>
    <property type="molecule type" value="Genomic_DNA"/>
</dbReference>
<accession>A0AAP8MIA0</accession>
<evidence type="ECO:0000256" key="1">
    <source>
        <dbReference type="ARBA" id="ARBA00006484"/>
    </source>
</evidence>
<reference evidence="4 5" key="1">
    <citation type="submission" date="2018-01" db="EMBL/GenBank/DDBJ databases">
        <title>The draft genome sequence of Halioglobus japonicus S1-36.</title>
        <authorList>
            <person name="Du Z.-J."/>
            <person name="Shi M.-J."/>
        </authorList>
    </citation>
    <scope>NUCLEOTIDE SEQUENCE [LARGE SCALE GENOMIC DNA]</scope>
    <source>
        <strain evidence="4 5">S1-36</strain>
    </source>
</reference>
<dbReference type="Pfam" id="PF00106">
    <property type="entry name" value="adh_short"/>
    <property type="match status" value="1"/>
</dbReference>
<comment type="similarity">
    <text evidence="1">Belongs to the short-chain dehydrogenases/reductases (SDR) family.</text>
</comment>
<comment type="caution">
    <text evidence="4">The sequence shown here is derived from an EMBL/GenBank/DDBJ whole genome shotgun (WGS) entry which is preliminary data.</text>
</comment>
<dbReference type="Gene3D" id="3.40.50.720">
    <property type="entry name" value="NAD(P)-binding Rossmann-like Domain"/>
    <property type="match status" value="1"/>
</dbReference>
<sequence>MKNILVTGANKGIGLAVASEILRAAADTHVVLGSRDMARGHVAVASLVAQDATWADRITLLELDVCDDQSVQRARDSWMQERLDTGLYGIVNNAGLGQGTVVQTVDVNVYGVHRVCEAFAPLLGHEGRIVNVTSASGPNFVANCSADRQAFFTDKTIDWSSLQAFIQECGELEPDVVQRMGFGSDSPYGFSKACANSYTLWLATQHPQLVINACTPGFIETDLGKEFLGARTPQEAGMKPPAAGAQVIIELLFASPRGSGHYYGSDALRSPLDRYRAPGSPEFTEGN</sequence>
<keyword evidence="2" id="KW-0521">NADP</keyword>
<dbReference type="InterPro" id="IPR036291">
    <property type="entry name" value="NAD(P)-bd_dom_sf"/>
</dbReference>
<organism evidence="4 5">
    <name type="scientific">Halioglobus japonicus</name>
    <dbReference type="NCBI Taxonomy" id="930805"/>
    <lineage>
        <taxon>Bacteria</taxon>
        <taxon>Pseudomonadati</taxon>
        <taxon>Pseudomonadota</taxon>
        <taxon>Gammaproteobacteria</taxon>
        <taxon>Cellvibrionales</taxon>
        <taxon>Halieaceae</taxon>
        <taxon>Halioglobus</taxon>
    </lineage>
</organism>
<dbReference type="PRINTS" id="PR00081">
    <property type="entry name" value="GDHRDH"/>
</dbReference>
<evidence type="ECO:0000313" key="4">
    <source>
        <dbReference type="EMBL" id="PLW88027.1"/>
    </source>
</evidence>
<dbReference type="AlphaFoldDB" id="A0AAP8MIA0"/>
<dbReference type="SUPFAM" id="SSF51735">
    <property type="entry name" value="NAD(P)-binding Rossmann-fold domains"/>
    <property type="match status" value="1"/>
</dbReference>
<protein>
    <submittedName>
        <fullName evidence="4">KR domain-containing protein</fullName>
    </submittedName>
</protein>
<name>A0AAP8MIA0_9GAMM</name>
<evidence type="ECO:0000256" key="2">
    <source>
        <dbReference type="ARBA" id="ARBA00022857"/>
    </source>
</evidence>
<dbReference type="KEGG" id="hja:BST95_12620"/>
<dbReference type="PANTHER" id="PTHR43963">
    <property type="entry name" value="CARBONYL REDUCTASE 1-RELATED"/>
    <property type="match status" value="1"/>
</dbReference>
<evidence type="ECO:0000256" key="3">
    <source>
        <dbReference type="ARBA" id="ARBA00023002"/>
    </source>
</evidence>